<reference evidence="2 3" key="1">
    <citation type="submission" date="2013-11" db="EMBL/GenBank/DDBJ databases">
        <title>Complete genome sequence of Rhizobium gallicum bv. gallicum R602.</title>
        <authorList>
            <person name="Bustos P."/>
            <person name="Santamaria R.I."/>
            <person name="Lozano L."/>
            <person name="Acosta J.L."/>
            <person name="Ormeno-Orrillo E."/>
            <person name="Rogel M.A."/>
            <person name="Romero D."/>
            <person name="Cevallos M.A."/>
            <person name="Martinez-Romero E."/>
            <person name="Gonzalez V."/>
        </authorList>
    </citation>
    <scope>NUCLEOTIDE SEQUENCE [LARGE SCALE GENOMIC DNA]</scope>
    <source>
        <strain evidence="2 3">R602</strain>
        <plasmid evidence="2 3">pRgalR602c</plasmid>
    </source>
</reference>
<organism evidence="2 3">
    <name type="scientific">Rhizobium gallicum bv. gallicum R602sp</name>
    <dbReference type="NCBI Taxonomy" id="1041138"/>
    <lineage>
        <taxon>Bacteria</taxon>
        <taxon>Pseudomonadati</taxon>
        <taxon>Pseudomonadota</taxon>
        <taxon>Alphaproteobacteria</taxon>
        <taxon>Hyphomicrobiales</taxon>
        <taxon>Rhizobiaceae</taxon>
        <taxon>Rhizobium/Agrobacterium group</taxon>
        <taxon>Rhizobium</taxon>
    </lineage>
</organism>
<evidence type="ECO:0000313" key="3">
    <source>
        <dbReference type="Proteomes" id="UP000031368"/>
    </source>
</evidence>
<dbReference type="RefSeq" id="WP_040116138.1">
    <property type="nucleotide sequence ID" value="NZ_CP006880.1"/>
</dbReference>
<dbReference type="HOGENOM" id="CLU_150691_0_0_5"/>
<evidence type="ECO:0000313" key="2">
    <source>
        <dbReference type="EMBL" id="AJD46068.1"/>
    </source>
</evidence>
<dbReference type="Proteomes" id="UP000031368">
    <property type="component" value="Plasmid pRgalR602c"/>
</dbReference>
<protein>
    <submittedName>
        <fullName evidence="2">Uncharacterized protein</fullName>
    </submittedName>
</protein>
<dbReference type="KEGG" id="rga:RGR602_PC02045"/>
<keyword evidence="3" id="KW-1185">Reference proteome</keyword>
<geneLocation type="plasmid" evidence="2 3">
    <name>pRgalR602c</name>
</geneLocation>
<evidence type="ECO:0000256" key="1">
    <source>
        <dbReference type="SAM" id="MobiDB-lite"/>
    </source>
</evidence>
<gene>
    <name evidence="2" type="ORF">RGR602_PC02045</name>
</gene>
<keyword evidence="2" id="KW-0614">Plasmid</keyword>
<dbReference type="EMBL" id="CP006880">
    <property type="protein sequence ID" value="AJD46068.1"/>
    <property type="molecule type" value="Genomic_DNA"/>
</dbReference>
<name>A0A0B4XHK1_9HYPH</name>
<feature type="region of interest" description="Disordered" evidence="1">
    <location>
        <begin position="1"/>
        <end position="25"/>
    </location>
</feature>
<accession>A0A0B4XHK1</accession>
<dbReference type="AlphaFoldDB" id="A0A0B4XHK1"/>
<sequence>MTVVPPVENATLAMSPAPQDPASATSHGLFEYSAQNAQTLPHGASPADLGRTIVDNLKGFVERAGKFASNTELFAPMDQSAGLQSFAPDAAGAQSGVTRTPDSEAGRLVEELGRIFDHAIETQMVVRGPTQFTSATMTLVKGQ</sequence>
<proteinExistence type="predicted"/>